<evidence type="ECO:0000313" key="1">
    <source>
        <dbReference type="EMBL" id="SDR72829.1"/>
    </source>
</evidence>
<accession>A0A1H1LG43</accession>
<protein>
    <submittedName>
        <fullName evidence="1">Uncharacterized protein</fullName>
    </submittedName>
</protein>
<proteinExistence type="predicted"/>
<gene>
    <name evidence="1" type="ORF">SAMN04489857_0881</name>
</gene>
<reference evidence="2" key="1">
    <citation type="submission" date="2016-10" db="EMBL/GenBank/DDBJ databases">
        <authorList>
            <person name="Varghese N."/>
            <person name="Submissions S."/>
        </authorList>
    </citation>
    <scope>NUCLEOTIDE SEQUENCE [LARGE SCALE GENOMIC DNA]</scope>
    <source>
        <strain evidence="2">DSM 22620</strain>
    </source>
</reference>
<dbReference type="AlphaFoldDB" id="A0A1H1LG43"/>
<organism evidence="1 2">
    <name type="scientific">Parafannyhessea umbonata</name>
    <dbReference type="NCBI Taxonomy" id="604330"/>
    <lineage>
        <taxon>Bacteria</taxon>
        <taxon>Bacillati</taxon>
        <taxon>Actinomycetota</taxon>
        <taxon>Coriobacteriia</taxon>
        <taxon>Coriobacteriales</taxon>
        <taxon>Atopobiaceae</taxon>
        <taxon>Parafannyhessea</taxon>
    </lineage>
</organism>
<name>A0A1H1LG43_9ACTN</name>
<sequence>MISHFGAIALYLLGALSGATAVAAIALCRAAGTADDREE</sequence>
<dbReference type="Proteomes" id="UP000199480">
    <property type="component" value="Chromosome I"/>
</dbReference>
<dbReference type="EMBL" id="LT629759">
    <property type="protein sequence ID" value="SDR72829.1"/>
    <property type="molecule type" value="Genomic_DNA"/>
</dbReference>
<evidence type="ECO:0000313" key="2">
    <source>
        <dbReference type="Proteomes" id="UP000199480"/>
    </source>
</evidence>